<protein>
    <submittedName>
        <fullName evidence="2">Uncharacterized protein</fullName>
    </submittedName>
</protein>
<evidence type="ECO:0000313" key="2">
    <source>
        <dbReference type="EMBL" id="OJT06794.1"/>
    </source>
</evidence>
<dbReference type="EMBL" id="MNAD01001258">
    <property type="protein sequence ID" value="OJT06794.1"/>
    <property type="molecule type" value="Genomic_DNA"/>
</dbReference>
<feature type="region of interest" description="Disordered" evidence="1">
    <location>
        <begin position="168"/>
        <end position="197"/>
    </location>
</feature>
<comment type="caution">
    <text evidence="2">The sequence shown here is derived from an EMBL/GenBank/DDBJ whole genome shotgun (WGS) entry which is preliminary data.</text>
</comment>
<dbReference type="OMA" id="CQADIFL"/>
<name>A0A1M2VGQ7_TRAPU</name>
<dbReference type="AlphaFoldDB" id="A0A1M2VGQ7"/>
<evidence type="ECO:0000313" key="3">
    <source>
        <dbReference type="Proteomes" id="UP000184267"/>
    </source>
</evidence>
<keyword evidence="3" id="KW-1185">Reference proteome</keyword>
<organism evidence="2 3">
    <name type="scientific">Trametes pubescens</name>
    <name type="common">White-rot fungus</name>
    <dbReference type="NCBI Taxonomy" id="154538"/>
    <lineage>
        <taxon>Eukaryota</taxon>
        <taxon>Fungi</taxon>
        <taxon>Dikarya</taxon>
        <taxon>Basidiomycota</taxon>
        <taxon>Agaricomycotina</taxon>
        <taxon>Agaricomycetes</taxon>
        <taxon>Polyporales</taxon>
        <taxon>Polyporaceae</taxon>
        <taxon>Trametes</taxon>
    </lineage>
</organism>
<reference evidence="2 3" key="1">
    <citation type="submission" date="2016-10" db="EMBL/GenBank/DDBJ databases">
        <title>Genome sequence of the basidiomycete white-rot fungus Trametes pubescens.</title>
        <authorList>
            <person name="Makela M.R."/>
            <person name="Granchi Z."/>
            <person name="Peng M."/>
            <person name="De Vries R.P."/>
            <person name="Grigoriev I."/>
            <person name="Riley R."/>
            <person name="Hilden K."/>
        </authorList>
    </citation>
    <scope>NUCLEOTIDE SEQUENCE [LARGE SCALE GENOMIC DNA]</scope>
    <source>
        <strain evidence="2 3">FBCC735</strain>
    </source>
</reference>
<accession>A0A1M2VGQ7</accession>
<dbReference type="Proteomes" id="UP000184267">
    <property type="component" value="Unassembled WGS sequence"/>
</dbReference>
<dbReference type="OrthoDB" id="2750162at2759"/>
<sequence length="202" mass="22427">MPHPPPDLYLYADAIQSRSYLNITWVTLLIQDTVDRKKTLTLLLPTASVHGQLMPGHFDRLITFIEGPVLDEFGIWDDQREYLLTIALGYRAFTEGASGVDLNDFRELARLLIEGALGTEPDERVDDELRTIADWLHEALPEHVFDTVPSPPRARYSVPPVTVAGSDAFDIDSNGDPIPDLESVDSSSAGGESPGAFLRYFE</sequence>
<evidence type="ECO:0000256" key="1">
    <source>
        <dbReference type="SAM" id="MobiDB-lite"/>
    </source>
</evidence>
<gene>
    <name evidence="2" type="ORF">TRAPUB_2359</name>
</gene>
<proteinExistence type="predicted"/>